<dbReference type="Proteomes" id="UP000615446">
    <property type="component" value="Unassembled WGS sequence"/>
</dbReference>
<dbReference type="SUPFAM" id="SSF47095">
    <property type="entry name" value="HMG-box"/>
    <property type="match status" value="1"/>
</dbReference>
<feature type="domain" description="HMG box" evidence="2">
    <location>
        <begin position="17"/>
        <end position="83"/>
    </location>
</feature>
<keyword evidence="1" id="KW-0539">Nucleus</keyword>
<dbReference type="AlphaFoldDB" id="A0A2Z6QTA6"/>
<organism evidence="3 5">
    <name type="scientific">Rhizophagus clarus</name>
    <dbReference type="NCBI Taxonomy" id="94130"/>
    <lineage>
        <taxon>Eukaryota</taxon>
        <taxon>Fungi</taxon>
        <taxon>Fungi incertae sedis</taxon>
        <taxon>Mucoromycota</taxon>
        <taxon>Glomeromycotina</taxon>
        <taxon>Glomeromycetes</taxon>
        <taxon>Glomerales</taxon>
        <taxon>Glomeraceae</taxon>
        <taxon>Rhizophagus</taxon>
    </lineage>
</organism>
<evidence type="ECO:0000259" key="2">
    <source>
        <dbReference type="PROSITE" id="PS50118"/>
    </source>
</evidence>
<dbReference type="Gene3D" id="1.10.30.10">
    <property type="entry name" value="High mobility group box domain"/>
    <property type="match status" value="1"/>
</dbReference>
<proteinExistence type="predicted"/>
<dbReference type="GO" id="GO:0005634">
    <property type="term" value="C:nucleus"/>
    <property type="evidence" value="ECO:0007669"/>
    <property type="project" value="UniProtKB-UniRule"/>
</dbReference>
<protein>
    <recommendedName>
        <fullName evidence="2">HMG box domain-containing protein</fullName>
    </recommendedName>
</protein>
<dbReference type="EMBL" id="BLAL01000081">
    <property type="protein sequence ID" value="GES84580.1"/>
    <property type="molecule type" value="Genomic_DNA"/>
</dbReference>
<dbReference type="Proteomes" id="UP000247702">
    <property type="component" value="Unassembled WGS sequence"/>
</dbReference>
<accession>A0A2Z6QTA6</accession>
<reference evidence="4" key="2">
    <citation type="submission" date="2019-10" db="EMBL/GenBank/DDBJ databases">
        <title>Conservation and host-specific expression of non-tandemly repeated heterogenous ribosome RNA gene in arbuscular mycorrhizal fungi.</title>
        <authorList>
            <person name="Maeda T."/>
            <person name="Kobayashi Y."/>
            <person name="Nakagawa T."/>
            <person name="Ezawa T."/>
            <person name="Yamaguchi K."/>
            <person name="Bino T."/>
            <person name="Nishimoto Y."/>
            <person name="Shigenobu S."/>
            <person name="Kawaguchi M."/>
        </authorList>
    </citation>
    <scope>NUCLEOTIDE SEQUENCE</scope>
    <source>
        <strain evidence="4">HR1</strain>
    </source>
</reference>
<evidence type="ECO:0000313" key="3">
    <source>
        <dbReference type="EMBL" id="GBB93603.1"/>
    </source>
</evidence>
<name>A0A2Z6QTA6_9GLOM</name>
<reference evidence="3 5" key="1">
    <citation type="submission" date="2017-11" db="EMBL/GenBank/DDBJ databases">
        <title>The genome of Rhizophagus clarus HR1 reveals common genetic basis of auxotrophy among arbuscular mycorrhizal fungi.</title>
        <authorList>
            <person name="Kobayashi Y."/>
        </authorList>
    </citation>
    <scope>NUCLEOTIDE SEQUENCE [LARGE SCALE GENOMIC DNA]</scope>
    <source>
        <strain evidence="3 5">HR1</strain>
    </source>
</reference>
<gene>
    <name evidence="4" type="ORF">RCL2_001169500</name>
    <name evidence="3" type="ORF">RclHR1_00220037</name>
</gene>
<dbReference type="OrthoDB" id="2312069at2759"/>
<dbReference type="EMBL" id="BEXD01001335">
    <property type="protein sequence ID" value="GBB93603.1"/>
    <property type="molecule type" value="Genomic_DNA"/>
</dbReference>
<dbReference type="PROSITE" id="PS50118">
    <property type="entry name" value="HMG_BOX_2"/>
    <property type="match status" value="1"/>
</dbReference>
<dbReference type="GO" id="GO:0003677">
    <property type="term" value="F:DNA binding"/>
    <property type="evidence" value="ECO:0007669"/>
    <property type="project" value="UniProtKB-UniRule"/>
</dbReference>
<dbReference type="InterPro" id="IPR036910">
    <property type="entry name" value="HMG_box_dom_sf"/>
</dbReference>
<dbReference type="Pfam" id="PF00505">
    <property type="entry name" value="HMG_box"/>
    <property type="match status" value="1"/>
</dbReference>
<evidence type="ECO:0000313" key="5">
    <source>
        <dbReference type="Proteomes" id="UP000247702"/>
    </source>
</evidence>
<comment type="caution">
    <text evidence="3">The sequence shown here is derived from an EMBL/GenBank/DDBJ whole genome shotgun (WGS) entry which is preliminary data.</text>
</comment>
<keyword evidence="5" id="KW-1185">Reference proteome</keyword>
<feature type="DNA-binding region" description="HMG box" evidence="1">
    <location>
        <begin position="17"/>
        <end position="83"/>
    </location>
</feature>
<dbReference type="InterPro" id="IPR009071">
    <property type="entry name" value="HMG_box_dom"/>
</dbReference>
<sequence>MNTLTIHSFNVKSRRIRKREPNAFILYRSDLKKKCNMKKMKMKDFSKFASESWKKLSDVEKEIWRKEYHLNRDHEDRIPNDFIIKAVSNDSAASINLTQIIGNSDIHDFDFICELCERSIGSNEFCSNCSMIPCSKQD</sequence>
<keyword evidence="1" id="KW-0238">DNA-binding</keyword>
<evidence type="ECO:0000256" key="1">
    <source>
        <dbReference type="PROSITE-ProRule" id="PRU00267"/>
    </source>
</evidence>
<evidence type="ECO:0000313" key="4">
    <source>
        <dbReference type="EMBL" id="GES84580.1"/>
    </source>
</evidence>